<evidence type="ECO:0000256" key="3">
    <source>
        <dbReference type="ARBA" id="ARBA00017562"/>
    </source>
</evidence>
<protein>
    <recommendedName>
        <fullName evidence="3 9">Biotin carboxyl carrier protein of acetyl-CoA carboxylase</fullName>
    </recommendedName>
</protein>
<dbReference type="Proteomes" id="UP000295021">
    <property type="component" value="Unassembled WGS sequence"/>
</dbReference>
<dbReference type="Proteomes" id="UP000758022">
    <property type="component" value="Unassembled WGS sequence"/>
</dbReference>
<dbReference type="AlphaFoldDB" id="A0AAJ3A7H9"/>
<reference evidence="11" key="2">
    <citation type="submission" date="2020-04" db="EMBL/GenBank/DDBJ databases">
        <title>Global-level population genomics supports evidence of horizontal gene transfer on evolution of Rhizobia in Lentils.</title>
        <authorList>
            <person name="Gai Y."/>
            <person name="Cook D."/>
            <person name="Riely B."/>
        </authorList>
    </citation>
    <scope>NUCLEOTIDE SEQUENCE</scope>
    <source>
        <strain evidence="11">TLR9</strain>
    </source>
</reference>
<dbReference type="FunFam" id="2.40.50.100:FF:000003">
    <property type="entry name" value="Acetyl-CoA carboxylase biotin carboxyl carrier protein"/>
    <property type="match status" value="1"/>
</dbReference>
<keyword evidence="4 9" id="KW-0444">Lipid biosynthesis</keyword>
<evidence type="ECO:0000313" key="12">
    <source>
        <dbReference type="EMBL" id="TCU30227.1"/>
    </source>
</evidence>
<dbReference type="InterPro" id="IPR050709">
    <property type="entry name" value="Biotin_Carboxyl_Carrier/Decarb"/>
</dbReference>
<dbReference type="PANTHER" id="PTHR45266:SF3">
    <property type="entry name" value="OXALOACETATE DECARBOXYLASE ALPHA CHAIN"/>
    <property type="match status" value="1"/>
</dbReference>
<evidence type="ECO:0000256" key="8">
    <source>
        <dbReference type="ARBA" id="ARBA00023267"/>
    </source>
</evidence>
<dbReference type="PRINTS" id="PR01071">
    <property type="entry name" value="ACOABIOTINCC"/>
</dbReference>
<evidence type="ECO:0000256" key="7">
    <source>
        <dbReference type="ARBA" id="ARBA00023160"/>
    </source>
</evidence>
<keyword evidence="7 9" id="KW-0275">Fatty acid biosynthesis</keyword>
<organism evidence="11 14">
    <name type="scientific">Rhizobium laguerreae</name>
    <dbReference type="NCBI Taxonomy" id="1076926"/>
    <lineage>
        <taxon>Bacteria</taxon>
        <taxon>Pseudomonadati</taxon>
        <taxon>Pseudomonadota</taxon>
        <taxon>Alphaproteobacteria</taxon>
        <taxon>Hyphomicrobiales</taxon>
        <taxon>Rhizobiaceae</taxon>
        <taxon>Rhizobium/Agrobacterium group</taxon>
        <taxon>Rhizobium</taxon>
    </lineage>
</organism>
<evidence type="ECO:0000313" key="13">
    <source>
        <dbReference type="Proteomes" id="UP000295021"/>
    </source>
</evidence>
<dbReference type="PANTHER" id="PTHR45266">
    <property type="entry name" value="OXALOACETATE DECARBOXYLASE ALPHA CHAIN"/>
    <property type="match status" value="1"/>
</dbReference>
<feature type="domain" description="Lipoyl-binding" evidence="10">
    <location>
        <begin position="80"/>
        <end position="156"/>
    </location>
</feature>
<dbReference type="GO" id="GO:0003989">
    <property type="term" value="F:acetyl-CoA carboxylase activity"/>
    <property type="evidence" value="ECO:0007669"/>
    <property type="project" value="InterPro"/>
</dbReference>
<accession>A0AAJ3A7H9</accession>
<dbReference type="EMBL" id="JAAXQQ010000002">
    <property type="protein sequence ID" value="MBY3063334.1"/>
    <property type="molecule type" value="Genomic_DNA"/>
</dbReference>
<keyword evidence="5 9" id="KW-0276">Fatty acid metabolism</keyword>
<evidence type="ECO:0000313" key="11">
    <source>
        <dbReference type="EMBL" id="MBY3063334.1"/>
    </source>
</evidence>
<name>A0AAJ3A7H9_9HYPH</name>
<dbReference type="Gene3D" id="2.40.50.100">
    <property type="match status" value="1"/>
</dbReference>
<dbReference type="InterPro" id="IPR001882">
    <property type="entry name" value="Biotin_BS"/>
</dbReference>
<dbReference type="EMBL" id="SMBI01000001">
    <property type="protein sequence ID" value="TCU30227.1"/>
    <property type="molecule type" value="Genomic_DNA"/>
</dbReference>
<evidence type="ECO:0000256" key="4">
    <source>
        <dbReference type="ARBA" id="ARBA00022516"/>
    </source>
</evidence>
<dbReference type="PROSITE" id="PS00188">
    <property type="entry name" value="BIOTIN"/>
    <property type="match status" value="1"/>
</dbReference>
<dbReference type="PROSITE" id="PS50968">
    <property type="entry name" value="BIOTINYL_LIPOYL"/>
    <property type="match status" value="1"/>
</dbReference>
<evidence type="ECO:0000256" key="6">
    <source>
        <dbReference type="ARBA" id="ARBA00023098"/>
    </source>
</evidence>
<dbReference type="GO" id="GO:0006633">
    <property type="term" value="P:fatty acid biosynthetic process"/>
    <property type="evidence" value="ECO:0007669"/>
    <property type="project" value="UniProtKB-KW"/>
</dbReference>
<evidence type="ECO:0000256" key="9">
    <source>
        <dbReference type="RuleBase" id="RU364072"/>
    </source>
</evidence>
<dbReference type="CDD" id="cd06850">
    <property type="entry name" value="biotinyl_domain"/>
    <property type="match status" value="1"/>
</dbReference>
<keyword evidence="8 9" id="KW-0092">Biotin</keyword>
<dbReference type="InterPro" id="IPR011053">
    <property type="entry name" value="Single_hybrid_motif"/>
</dbReference>
<comment type="function">
    <text evidence="1 9">This protein is a component of the acetyl coenzyme A carboxylase complex; first, biotin carboxylase catalyzes the carboxylation of the carrier protein and then the transcarboxylase transfers the carboxyl group to form malonyl-CoA.</text>
</comment>
<reference evidence="12 13" key="1">
    <citation type="submission" date="2019-03" db="EMBL/GenBank/DDBJ databases">
        <title>Genomic Encyclopedia of Type Strains, Phase IV (KMG-V): Genome sequencing to study the core and pangenomes of soil and plant-associated prokaryotes.</title>
        <authorList>
            <person name="Whitman W."/>
        </authorList>
    </citation>
    <scope>NUCLEOTIDE SEQUENCE [LARGE SCALE GENOMIC DNA]</scope>
    <source>
        <strain evidence="12 13">FB403</strain>
    </source>
</reference>
<dbReference type="SUPFAM" id="SSF51230">
    <property type="entry name" value="Single hybrid motif"/>
    <property type="match status" value="1"/>
</dbReference>
<evidence type="ECO:0000259" key="10">
    <source>
        <dbReference type="PROSITE" id="PS50968"/>
    </source>
</evidence>
<keyword evidence="11" id="KW-0436">Ligase</keyword>
<dbReference type="InterPro" id="IPR001249">
    <property type="entry name" value="AcCoA_biotinCC"/>
</dbReference>
<comment type="caution">
    <text evidence="11">The sequence shown here is derived from an EMBL/GenBank/DDBJ whole genome shotgun (WGS) entry which is preliminary data.</text>
</comment>
<comment type="pathway">
    <text evidence="2 9">Lipid metabolism; fatty acid biosynthesis.</text>
</comment>
<proteinExistence type="predicted"/>
<dbReference type="RefSeq" id="WP_131640211.1">
    <property type="nucleotide sequence ID" value="NZ_CP088090.1"/>
</dbReference>
<evidence type="ECO:0000313" key="14">
    <source>
        <dbReference type="Proteomes" id="UP000758022"/>
    </source>
</evidence>
<evidence type="ECO:0000256" key="5">
    <source>
        <dbReference type="ARBA" id="ARBA00022832"/>
    </source>
</evidence>
<sequence length="156" mass="16254">MAEKKSGIDQALIRDLANILNETDLTEIEVEQDDLRIRVSRAGTPQYVQAPIAAPGYAAPAAAAAAAVAAPTAAPSRNPANVVNAPMVGTVYMAPAPGARPFIEVGATVKEGQTLIIIEAMKTMNQIPSPKSGKVTEILVDDGHPVEYGQALVVIE</sequence>
<dbReference type="GO" id="GO:0009317">
    <property type="term" value="C:acetyl-CoA carboxylase complex"/>
    <property type="evidence" value="ECO:0007669"/>
    <property type="project" value="InterPro"/>
</dbReference>
<dbReference type="InterPro" id="IPR000089">
    <property type="entry name" value="Biotin_lipoyl"/>
</dbReference>
<keyword evidence="6 9" id="KW-0443">Lipid metabolism</keyword>
<evidence type="ECO:0000256" key="2">
    <source>
        <dbReference type="ARBA" id="ARBA00005194"/>
    </source>
</evidence>
<dbReference type="NCBIfam" id="TIGR00531">
    <property type="entry name" value="BCCP"/>
    <property type="match status" value="1"/>
</dbReference>
<gene>
    <name evidence="12" type="ORF">EV131_101720</name>
    <name evidence="11" type="ORF">HFO74_07765</name>
</gene>
<dbReference type="Pfam" id="PF00364">
    <property type="entry name" value="Biotin_lipoyl"/>
    <property type="match status" value="1"/>
</dbReference>
<evidence type="ECO:0000256" key="1">
    <source>
        <dbReference type="ARBA" id="ARBA00003761"/>
    </source>
</evidence>